<dbReference type="Gene3D" id="3.30.720.50">
    <property type="match status" value="2"/>
</dbReference>
<feature type="domain" description="WWE" evidence="10">
    <location>
        <begin position="3130"/>
        <end position="3212"/>
    </location>
</feature>
<organism evidence="13 14">
    <name type="scientific">Chloebia gouldiae</name>
    <name type="common">Gouldian finch</name>
    <name type="synonym">Erythrura gouldiae</name>
    <dbReference type="NCBI Taxonomy" id="44316"/>
    <lineage>
        <taxon>Eukaryota</taxon>
        <taxon>Metazoa</taxon>
        <taxon>Chordata</taxon>
        <taxon>Craniata</taxon>
        <taxon>Vertebrata</taxon>
        <taxon>Euteleostomi</taxon>
        <taxon>Archelosauria</taxon>
        <taxon>Archosauria</taxon>
        <taxon>Dinosauria</taxon>
        <taxon>Saurischia</taxon>
        <taxon>Theropoda</taxon>
        <taxon>Coelurosauria</taxon>
        <taxon>Aves</taxon>
        <taxon>Neognathae</taxon>
        <taxon>Neoaves</taxon>
        <taxon>Telluraves</taxon>
        <taxon>Australaves</taxon>
        <taxon>Passeriformes</taxon>
        <taxon>Passeroidea</taxon>
        <taxon>Passeridae</taxon>
        <taxon>Chloebia</taxon>
    </lineage>
</organism>
<evidence type="ECO:0000259" key="11">
    <source>
        <dbReference type="PROSITE" id="PS51059"/>
    </source>
</evidence>
<dbReference type="InterPro" id="IPR057046">
    <property type="entry name" value="PARP14_KH_4"/>
</dbReference>
<dbReference type="Pfam" id="PF23254">
    <property type="entry name" value="KH_PARP14_8"/>
    <property type="match status" value="2"/>
</dbReference>
<dbReference type="PANTHER" id="PTHR14453:SF89">
    <property type="entry name" value="PROTEIN MONO-ADP-RIBOSYLTRANSFERASE PARP14"/>
    <property type="match status" value="1"/>
</dbReference>
<dbReference type="PROSITE" id="PS51154">
    <property type="entry name" value="MACRO"/>
    <property type="match status" value="6"/>
</dbReference>
<feature type="coiled-coil region" evidence="8">
    <location>
        <begin position="281"/>
        <end position="312"/>
    </location>
</feature>
<dbReference type="GO" id="GO:1990404">
    <property type="term" value="F:NAD+-protein mono-ADP-ribosyltransferase activity"/>
    <property type="evidence" value="ECO:0007669"/>
    <property type="project" value="TreeGrafter"/>
</dbReference>
<dbReference type="InterPro" id="IPR012677">
    <property type="entry name" value="Nucleotide-bd_a/b_plait_sf"/>
</dbReference>
<dbReference type="CDD" id="cd02907">
    <property type="entry name" value="Macro_Af1521_BAL-like"/>
    <property type="match status" value="2"/>
</dbReference>
<keyword evidence="14" id="KW-1185">Reference proteome</keyword>
<feature type="domain" description="Macro" evidence="12">
    <location>
        <begin position="847"/>
        <end position="1033"/>
    </location>
</feature>
<evidence type="ECO:0000259" key="12">
    <source>
        <dbReference type="PROSITE" id="PS51154"/>
    </source>
</evidence>
<evidence type="ECO:0000256" key="8">
    <source>
        <dbReference type="SAM" id="Coils"/>
    </source>
</evidence>
<evidence type="ECO:0000256" key="5">
    <source>
        <dbReference type="ARBA" id="ARBA00023242"/>
    </source>
</evidence>
<dbReference type="EC" id="2.4.2.-" evidence="7"/>
<dbReference type="InterPro" id="IPR002589">
    <property type="entry name" value="Macro_dom"/>
</dbReference>
<dbReference type="Pfam" id="PF00644">
    <property type="entry name" value="PARP"/>
    <property type="match status" value="2"/>
</dbReference>
<feature type="domain" description="Macro" evidence="12">
    <location>
        <begin position="631"/>
        <end position="818"/>
    </location>
</feature>
<dbReference type="InterPro" id="IPR057049">
    <property type="entry name" value="PARP14_KH_8"/>
</dbReference>
<dbReference type="Pfam" id="PF23251">
    <property type="entry name" value="KH_PARP14_4"/>
    <property type="match status" value="2"/>
</dbReference>
<dbReference type="InterPro" id="IPR057047">
    <property type="entry name" value="PARP14_KH_5"/>
</dbReference>
<dbReference type="PROSITE" id="PS51059">
    <property type="entry name" value="PARP_CATALYTIC"/>
    <property type="match status" value="2"/>
</dbReference>
<dbReference type="PANTHER" id="PTHR14453">
    <property type="entry name" value="PARP/ZINC FINGER CCCH TYPE DOMAIN CONTAINING PROTEIN"/>
    <property type="match status" value="1"/>
</dbReference>
<feature type="domain" description="Macro" evidence="12">
    <location>
        <begin position="1060"/>
        <end position="1231"/>
    </location>
</feature>
<dbReference type="GO" id="GO:0005634">
    <property type="term" value="C:nucleus"/>
    <property type="evidence" value="ECO:0007669"/>
    <property type="project" value="UniProtKB-SubCell"/>
</dbReference>
<evidence type="ECO:0000256" key="7">
    <source>
        <dbReference type="RuleBase" id="RU362114"/>
    </source>
</evidence>
<dbReference type="EMBL" id="QUSF01000012">
    <property type="protein sequence ID" value="RLW04712.1"/>
    <property type="molecule type" value="Genomic_DNA"/>
</dbReference>
<dbReference type="InterPro" id="IPR057044">
    <property type="entry name" value="PARP14_KH_1"/>
</dbReference>
<dbReference type="Pfam" id="PF22005">
    <property type="entry name" value="WWE_1"/>
    <property type="match status" value="2"/>
</dbReference>
<dbReference type="Pfam" id="PF01661">
    <property type="entry name" value="Macro"/>
    <property type="match status" value="6"/>
</dbReference>
<feature type="domain" description="Macro" evidence="12">
    <location>
        <begin position="2618"/>
        <end position="2803"/>
    </location>
</feature>
<dbReference type="GO" id="GO:0005737">
    <property type="term" value="C:cytoplasm"/>
    <property type="evidence" value="ECO:0007669"/>
    <property type="project" value="TreeGrafter"/>
</dbReference>
<dbReference type="InterPro" id="IPR043472">
    <property type="entry name" value="Macro_dom-like"/>
</dbReference>
<keyword evidence="5" id="KW-0539">Nucleus</keyword>
<keyword evidence="3 7" id="KW-0808">Transferase</keyword>
<feature type="compositionally biased region" description="Low complexity" evidence="9">
    <location>
        <begin position="1046"/>
        <end position="1060"/>
    </location>
</feature>
<gene>
    <name evidence="13" type="ORF">DV515_00005653</name>
</gene>
<feature type="domain" description="Macro" evidence="12">
    <location>
        <begin position="2409"/>
        <end position="2596"/>
    </location>
</feature>
<feature type="domain" description="PARP catalytic" evidence="11">
    <location>
        <begin position="3218"/>
        <end position="3415"/>
    </location>
</feature>
<dbReference type="InterPro" id="IPR052056">
    <property type="entry name" value="Mono-ARTD/PARP"/>
</dbReference>
<dbReference type="InterPro" id="IPR057048">
    <property type="entry name" value="PARP14_KH_6"/>
</dbReference>
<evidence type="ECO:0000256" key="1">
    <source>
        <dbReference type="ARBA" id="ARBA00004123"/>
    </source>
</evidence>
<evidence type="ECO:0000256" key="9">
    <source>
        <dbReference type="SAM" id="MobiDB-lite"/>
    </source>
</evidence>
<proteinExistence type="inferred from homology"/>
<dbReference type="Pfam" id="PF23085">
    <property type="entry name" value="RRM_PARP14_3"/>
    <property type="match status" value="2"/>
</dbReference>
<dbReference type="SMR" id="A0A3L8SMA0"/>
<dbReference type="InterPro" id="IPR057045">
    <property type="entry name" value="PARP14_KH_3"/>
</dbReference>
<dbReference type="Gene3D" id="3.30.70.330">
    <property type="match status" value="2"/>
</dbReference>
<dbReference type="Gene3D" id="3.40.220.10">
    <property type="entry name" value="Leucine Aminopeptidase, subunit E, domain 1"/>
    <property type="match status" value="6"/>
</dbReference>
<evidence type="ECO:0000256" key="3">
    <source>
        <dbReference type="ARBA" id="ARBA00022679"/>
    </source>
</evidence>
<dbReference type="Pfam" id="PF23252">
    <property type="entry name" value="KH_PARP14_5"/>
    <property type="match status" value="2"/>
</dbReference>
<dbReference type="FunFam" id="3.90.228.10:FF:000008">
    <property type="entry name" value="Poly [ADP-ribose] polymerase"/>
    <property type="match status" value="2"/>
</dbReference>
<keyword evidence="4 7" id="KW-0520">NAD</keyword>
<dbReference type="GO" id="GO:0003950">
    <property type="term" value="F:NAD+ poly-ADP-ribosyltransferase activity"/>
    <property type="evidence" value="ECO:0007669"/>
    <property type="project" value="UniProtKB-UniRule"/>
</dbReference>
<dbReference type="Proteomes" id="UP000276834">
    <property type="component" value="Unassembled WGS sequence"/>
</dbReference>
<dbReference type="GO" id="GO:0003714">
    <property type="term" value="F:transcription corepressor activity"/>
    <property type="evidence" value="ECO:0007669"/>
    <property type="project" value="TreeGrafter"/>
</dbReference>
<evidence type="ECO:0000256" key="2">
    <source>
        <dbReference type="ARBA" id="ARBA00022676"/>
    </source>
</evidence>
<evidence type="ECO:0000259" key="10">
    <source>
        <dbReference type="PROSITE" id="PS50918"/>
    </source>
</evidence>
<dbReference type="Pfam" id="PF23084">
    <property type="entry name" value="KH_PARP14_1"/>
    <property type="match status" value="2"/>
</dbReference>
<dbReference type="InterPro" id="IPR012317">
    <property type="entry name" value="Poly(ADP-ribose)pol_cat_dom"/>
</dbReference>
<evidence type="ECO:0000256" key="6">
    <source>
        <dbReference type="ARBA" id="ARBA00024347"/>
    </source>
</evidence>
<dbReference type="InterPro" id="IPR037197">
    <property type="entry name" value="WWE_dom_sf"/>
</dbReference>
<dbReference type="STRING" id="44316.ENSEGOP00005007323"/>
<dbReference type="Pfam" id="PF23249">
    <property type="entry name" value="KH_PARP14_3"/>
    <property type="match status" value="2"/>
</dbReference>
<protein>
    <recommendedName>
        <fullName evidence="7">Poly [ADP-ribose] polymerase</fullName>
        <shortName evidence="7">PARP</shortName>
        <ecNumber evidence="7">2.4.2.-</ecNumber>
    </recommendedName>
</protein>
<dbReference type="CDD" id="cd01439">
    <property type="entry name" value="TCCD_inducible_PARP_like"/>
    <property type="match status" value="2"/>
</dbReference>
<accession>A0A3L8SMA0</accession>
<dbReference type="Pfam" id="PF23248">
    <property type="entry name" value="KH_PARP14_2"/>
    <property type="match status" value="2"/>
</dbReference>
<dbReference type="InterPro" id="IPR057043">
    <property type="entry name" value="PARP14_KH_2"/>
</dbReference>
<feature type="region of interest" description="Disordered" evidence="9">
    <location>
        <begin position="1705"/>
        <end position="1761"/>
    </location>
</feature>
<keyword evidence="8" id="KW-0175">Coiled coil</keyword>
<dbReference type="Pfam" id="PF23253">
    <property type="entry name" value="KH_PARP14_6"/>
    <property type="match status" value="2"/>
</dbReference>
<keyword evidence="2 7" id="KW-0328">Glycosyltransferase</keyword>
<dbReference type="InterPro" id="IPR057050">
    <property type="entry name" value="RRM_PARP14_2"/>
</dbReference>
<dbReference type="SUPFAM" id="SSF52949">
    <property type="entry name" value="Macro domain-like"/>
    <property type="match status" value="6"/>
</dbReference>
<feature type="domain" description="Macro" evidence="12">
    <location>
        <begin position="2824"/>
        <end position="2995"/>
    </location>
</feature>
<dbReference type="SUPFAM" id="SSF117839">
    <property type="entry name" value="WWE domain"/>
    <property type="match status" value="2"/>
</dbReference>
<evidence type="ECO:0000313" key="13">
    <source>
        <dbReference type="EMBL" id="RLW04712.1"/>
    </source>
</evidence>
<dbReference type="GO" id="GO:0010629">
    <property type="term" value="P:negative regulation of gene expression"/>
    <property type="evidence" value="ECO:0007669"/>
    <property type="project" value="TreeGrafter"/>
</dbReference>
<reference evidence="13 14" key="1">
    <citation type="journal article" date="2018" name="Proc. R. Soc. B">
        <title>A non-coding region near Follistatin controls head colour polymorphism in the Gouldian finch.</title>
        <authorList>
            <person name="Toomey M.B."/>
            <person name="Marques C.I."/>
            <person name="Andrade P."/>
            <person name="Araujo P.M."/>
            <person name="Sabatino S."/>
            <person name="Gazda M.A."/>
            <person name="Afonso S."/>
            <person name="Lopes R.J."/>
            <person name="Corbo J.C."/>
            <person name="Carneiro M."/>
        </authorList>
    </citation>
    <scope>NUCLEOTIDE SEQUENCE [LARGE SCALE GENOMIC DNA]</scope>
    <source>
        <strain evidence="13">Red01</strain>
        <tissue evidence="13">Muscle</tissue>
    </source>
</reference>
<name>A0A3L8SMA0_CHLGU</name>
<dbReference type="CDD" id="cd02903">
    <property type="entry name" value="Macro_BAL-like"/>
    <property type="match status" value="2"/>
</dbReference>
<evidence type="ECO:0000313" key="14">
    <source>
        <dbReference type="Proteomes" id="UP000276834"/>
    </source>
</evidence>
<sequence length="3415" mass="383891">MLIMLVENVSGLSEEDGDFSVEIIPELSAAVVTFTGNTDAEEFAKKLNQNHRARKQNITAWCLEQTKSVRAENIPPNTPSHYITVYFENEKYGGGAQVVDVQQLPDEDAAIITFGDYKDVKNILAKKHSLNKTPIFVYPYYTSLETALYGKEGPQIKKPDPITLPLDPYIWNYLQVNSSLIEAIDHEMAKCNCVPVWPDTLCADPKVNLHPSAIFSERKRSVSRLVKAWKEDVSTAFSHTISKYEAIQCQVSTEVWEAIRNSFPHDEVLMIPNISKDLHVLVGEKEVVKKVEQELKLLIEKASREIEREKQRTELKVKTVNPGEYGILRITGLEEKFRTEFPDLQITYDNLQKSINLSGVPEEVYKVKGEILDHIHKMAKKTIDVHPNIFQFLEHIDNEALSQSLFISKQINVFYEIDAGEIILKGNAPEDLLKAEEEIKKELDYKSITLEDESVLQKEDWQMLAKETCSNGAVAVTQAETQIMIAGLSEAVAKAFEELSHFIAENTHVQKVIEGKQMALIKFFKKEKVSDWADLPKKGVKVDFSTQKNCEVITLSGPKTKVLEGVTLVKQILSGLYLRRVVIDLPGAKAYIEEQAHLLAPHIKEMFNCLVLLEEQPEEQLKEQKQHSDRSNIYMLETVGQTTIGLFEADLCHYPVDVVVNASNEDLKHIGGLADALSRAAGPALQEECDELVRKLGSLQPGCAVITRAGKLPCKNVIHAVGPRWNEKESQKCVSLLRKTVKKCLQLAEAHKHHSIALPAISGGIFGFPMELCTYLIVSSIKETLEESKGNGSLKEVHLVGFAQDNIRAFLKAFKEVFSESSASYRSPYRVSTVPHPRQWRTSKRIKNVPFITTEEGLNIMLQTGSIEDAATSIVVVSVGKDLQLDKGPLGKALLSKAGPMLQTGLNKEGGGRMPEEGSVLKTKGYNLACSVVLHAVVPMWSQKNTPSKVLGDIITKCLEIAEELSLKSITFPAIGTGNLEFPRSVVAKLLFDKVFEFSREKRVNSLEEVHFLLHTKDTANIQEFSDELKKRSVAVNGEKPAPNDASPSTASSAVPSTSAHNVPEMTIGSIVFRVAEGDITKEEGDVIVNITNQAFNLKTGVSRAILNGAGKAVEDECGVLAQQTDKNYIITQAGNLPCKKIMHFVYQNDIRSLVSQVLQECELQQYTSVTFPAIGTGEARRNPAEVADTMIDAVTDFAKRNSATSVKTIKVVIFQPHLMSVFQASMQKREKSAATRIKAFVSKAYNVGKSFWSSEKHFPKEKTKVALEKKIDLAVVQICGENKKEVEEAEKWLRSAISKEQFQTEIVDETISHFSEEEKEELNDLENKLKICLNLKSTHIEISGVAKDVWLASSAVHKMILRVKAAKETQAKLLQNSIEWKYFEKDSYVPFNSLTNVELEDAYMKKQKTVEVTIGERIYTVDMEHKTAVDAHGRPISLIRFEKSEDQKATVPPPTWDHMENEQFKIVELKPDSREYKDVQERFQQTCQLYKIEKIERVQNLYFWKNYQIKKCEIDKKNGNRNNERLLFHGTSQESLTLINKHGFNRSYAGMNAANFGNGTYFAVNACYSANDLYAKPDVNGRKYMYLARVLVGEYSLGKKGSITPARKNVSNSVDLYDSSTDNMSQPSMFVIFNDIQAYPEYLITFTNLLALPAGKFRTYSPRPGHFGNVWKRMFKAWEAVKQRVLERKSHQLHLEGEGKLRLIVTEPETATEEKTPEEKSDPTKALDAMSSLQTKDDTEASKKAGSSVPNSELQEEVDSTEASPLVVFENIERCGPYCLQMLLENISGLTMDTDFTLELIPEINVAVVTFIKNIDSKKFVEKCSQHKRVREFKMTAWILESTRSIKAENLPESISTDFLTVYFESARNGGGPVSDVQLFPEENSAIITFCDHKDLTTVLEKQHLLEQTVISVHPYYHSLGTALYGEARPAVKMPDPFGVPLDPYVWQFLQRHANLTQDINQEMAVCHCELKWPQADCSNPEVMLCPSPSLCKQKKPVAKLLKTWQQDASTEFSHIMARYVAIKCKVSSSGWEDVKKRLLKDVALIITDVSEEMVVIAGNRAAVDSAEKEVRECMKQTEREKQNIEISVSVIPGKYAVLRNAGLEENIQKEYPCLKLFYDDKKKTVQLCGLPADVYKIKAELLEKVLSMPCTSVTIDPHVLHYLQCVDNKKTSDMLFMREKINTFYELQDDTVLLYGDAHKDLLEAEKQIKTGLEYKCINMEDGEITERDQWKNLLFSLLKTYNSSQEMVINWQSVGKKKKMIMAGFSKAVTEVYLRLNDFVDRNTIIEKVIPANSEVIVQFIEDEESEVCEELKKKGVTVRFDIKTPCISLRGPRAEVPEAFIMFEKIVSSLYSKSVPIDKPGTKEFFSERKDFCILEAKQKFNCLIRIKEEEEQKGEKAHDEVKREVYYEKILPGGVVVGVYKGNLCHYPVDVVVNASNEKLKHIGGLADALSRAAGPALQEECDELVRKLGSLQPGCAVITRAGKLPCKNVIHAVGPRWNEKESQKCVSLLRKTVKKCLQLAEIYNHHSIALPAISGGVYGFPPQICADSIVSAIREILEEYTEERILKEVHLVSNSEEMVQVLNETVKKVFSAKSFPPKWMMPKKSQKENRKGDLKMVTTNEGLCILVEKKNIQEATTDVVVNSIGTDLLLGEGPLCKAMLERAGPALKDEFDTKKQSQVLGPGSVVCTSGCAMACKFIFHAILPKWSGGQTDKVLEDAINLCLEKTEELGLKSITFPAIGTGGFGFPKIIVSKLMFDLVFKFSSSHTRKNLQEVHFLLNPQDIDNIQAFTAELEFRAGGSCDAAPAEPSFIRPVSAELLGVHEMKIGSVTLQVISGDITKEDTEVIVNISNSSFDAKTGVFKAIMDAAGSQVVQECALNAGQSQNGFITTQGGNLLCSKIIHLIANNQVKSQVSKVLHECEQNMYKSVAFPAIGTGQGGLSSAMVADEMLDAIEEFARQKSVQHLQIIKIVIFQTHMLTDFYESMKKREDANTSTSESWLSMFKSFFWGRKQSSEKKKSLILEKKVNLVTFQICGESQEKVDATEAWIKKLILKEQFESIISDEAIENFDETHFAILEDLQRRNQVTIEILNKHSPPQIKISGVSRDVCTISLQVQDMVHQIKSTEEEQCKAELLYNLVEWRYLGSHDAFVAFDKLTNMKLEYAKRAKKTHLNIKIKNKNYKVDLNTLIATDDKGKTKILQRVTKEEDMKSIELPKEWTDMQNEHIKVVELKPSHSEYTTVEKMFKTTCPNFNIEKIERIQNCILWQTYQLKKKFICKKNKNPNNEKLLFHGTAASSLRMINSCGFNRGYAGKNAAAIGDGTYFAVNACYSAQDTYSVPDVNGKKHMYLARVLTGQYCAGSSGLKAPPPRSQTDPTDLYDSVVDNTSNPTMFVIFNDIQAYPQYLITFK</sequence>
<feature type="region of interest" description="Disordered" evidence="9">
    <location>
        <begin position="1038"/>
        <end position="1061"/>
    </location>
</feature>
<dbReference type="OrthoDB" id="6133115at2759"/>
<comment type="similarity">
    <text evidence="6">Belongs to the ARTD/PARP family.</text>
</comment>
<dbReference type="PROSITE" id="PS50918">
    <property type="entry name" value="WWE"/>
    <property type="match status" value="2"/>
</dbReference>
<dbReference type="Gene3D" id="3.90.228.10">
    <property type="match status" value="2"/>
</dbReference>
<feature type="domain" description="PARP catalytic" evidence="11">
    <location>
        <begin position="1454"/>
        <end position="1669"/>
    </location>
</feature>
<feature type="compositionally biased region" description="Basic and acidic residues" evidence="9">
    <location>
        <begin position="1713"/>
        <end position="1726"/>
    </location>
</feature>
<dbReference type="InterPro" id="IPR004170">
    <property type="entry name" value="WWE_dom"/>
</dbReference>
<dbReference type="SMART" id="SM00506">
    <property type="entry name" value="A1pp"/>
    <property type="match status" value="6"/>
</dbReference>
<comment type="subcellular location">
    <subcellularLocation>
        <location evidence="1">Nucleus</location>
    </subcellularLocation>
</comment>
<evidence type="ECO:0000256" key="4">
    <source>
        <dbReference type="ARBA" id="ARBA00023027"/>
    </source>
</evidence>
<feature type="domain" description="WWE" evidence="10">
    <location>
        <begin position="1367"/>
        <end position="1442"/>
    </location>
</feature>
<comment type="caution">
    <text evidence="13">The sequence shown here is derived from an EMBL/GenBank/DDBJ whole genome shotgun (WGS) entry which is preliminary data.</text>
</comment>
<dbReference type="Pfam" id="PF23245">
    <property type="entry name" value="RRM_PARP14_2"/>
    <property type="match status" value="2"/>
</dbReference>
<dbReference type="GO" id="GO:0070212">
    <property type="term" value="P:protein poly-ADP-ribosylation"/>
    <property type="evidence" value="ECO:0007669"/>
    <property type="project" value="TreeGrafter"/>
</dbReference>
<dbReference type="InterPro" id="IPR054596">
    <property type="entry name" value="PARP14_WWE"/>
</dbReference>
<dbReference type="SUPFAM" id="SSF56399">
    <property type="entry name" value="ADP-ribosylation"/>
    <property type="match status" value="2"/>
</dbReference>